<dbReference type="HOGENOM" id="CLU_3234322_0_0_6"/>
<accession>Q2SIU0</accession>
<dbReference type="Proteomes" id="UP000000238">
    <property type="component" value="Chromosome"/>
</dbReference>
<dbReference type="KEGG" id="hch:HCH_02645"/>
<evidence type="ECO:0000313" key="2">
    <source>
        <dbReference type="Proteomes" id="UP000000238"/>
    </source>
</evidence>
<dbReference type="EMBL" id="CP000155">
    <property type="protein sequence ID" value="ABC29434.1"/>
    <property type="molecule type" value="Genomic_DNA"/>
</dbReference>
<protein>
    <submittedName>
        <fullName evidence="1">Uncharacterized protein</fullName>
    </submittedName>
</protein>
<dbReference type="AlphaFoldDB" id="Q2SIU0"/>
<evidence type="ECO:0000313" key="1">
    <source>
        <dbReference type="EMBL" id="ABC29434.1"/>
    </source>
</evidence>
<sequence>MLRKRDWLRYNRVAQGDGFKDDGAMPLLIDAGCVRRSKLRRNP</sequence>
<organism evidence="1 2">
    <name type="scientific">Hahella chejuensis (strain KCTC 2396)</name>
    <dbReference type="NCBI Taxonomy" id="349521"/>
    <lineage>
        <taxon>Bacteria</taxon>
        <taxon>Pseudomonadati</taxon>
        <taxon>Pseudomonadota</taxon>
        <taxon>Gammaproteobacteria</taxon>
        <taxon>Oceanospirillales</taxon>
        <taxon>Hahellaceae</taxon>
        <taxon>Hahella</taxon>
    </lineage>
</organism>
<keyword evidence="2" id="KW-1185">Reference proteome</keyword>
<gene>
    <name evidence="1" type="ordered locus">HCH_02645</name>
</gene>
<reference evidence="1 2" key="1">
    <citation type="journal article" date="2005" name="Nucleic Acids Res.">
        <title>Genomic blueprint of Hahella chejuensis, a marine microbe producing an algicidal agent.</title>
        <authorList>
            <person name="Jeong H."/>
            <person name="Yim J.H."/>
            <person name="Lee C."/>
            <person name="Choi S.-H."/>
            <person name="Park Y.K."/>
            <person name="Yoon S.H."/>
            <person name="Hur C.-G."/>
            <person name="Kang H.-Y."/>
            <person name="Kim D."/>
            <person name="Lee H.H."/>
            <person name="Park K.H."/>
            <person name="Park S.-H."/>
            <person name="Park H.-S."/>
            <person name="Lee H.K."/>
            <person name="Oh T.K."/>
            <person name="Kim J.F."/>
        </authorList>
    </citation>
    <scope>NUCLEOTIDE SEQUENCE [LARGE SCALE GENOMIC DNA]</scope>
    <source>
        <strain evidence="1 2">KCTC 2396</strain>
    </source>
</reference>
<proteinExistence type="predicted"/>
<name>Q2SIU0_HAHCH</name>